<feature type="compositionally biased region" description="Gly residues" evidence="2">
    <location>
        <begin position="1"/>
        <end position="24"/>
    </location>
</feature>
<dbReference type="SUPFAM" id="SSF52058">
    <property type="entry name" value="L domain-like"/>
    <property type="match status" value="1"/>
</dbReference>
<feature type="compositionally biased region" description="Basic and acidic residues" evidence="2">
    <location>
        <begin position="191"/>
        <end position="207"/>
    </location>
</feature>
<feature type="compositionally biased region" description="Low complexity" evidence="2">
    <location>
        <begin position="150"/>
        <end position="163"/>
    </location>
</feature>
<evidence type="ECO:0000256" key="1">
    <source>
        <dbReference type="ARBA" id="ARBA00022729"/>
    </source>
</evidence>
<protein>
    <recommendedName>
        <fullName evidence="5">Leucine-rich repeat-containing N-terminal plant-type domain-containing protein</fullName>
    </recommendedName>
</protein>
<keyword evidence="3" id="KW-0812">Transmembrane</keyword>
<dbReference type="AlphaFoldDB" id="A0A7R9VHE3"/>
<dbReference type="PANTHER" id="PTHR47988">
    <property type="entry name" value="SOMATIC EMBRYOGENESIS RECEPTOR KINASE 1"/>
    <property type="match status" value="1"/>
</dbReference>
<reference evidence="4" key="1">
    <citation type="submission" date="2021-01" db="EMBL/GenBank/DDBJ databases">
        <authorList>
            <person name="Corre E."/>
            <person name="Pelletier E."/>
            <person name="Niang G."/>
            <person name="Scheremetjew M."/>
            <person name="Finn R."/>
            <person name="Kale V."/>
            <person name="Holt S."/>
            <person name="Cochrane G."/>
            <person name="Meng A."/>
            <person name="Brown T."/>
            <person name="Cohen L."/>
        </authorList>
    </citation>
    <scope>NUCLEOTIDE SEQUENCE</scope>
    <source>
        <strain evidence="4">CCMP147</strain>
    </source>
</reference>
<dbReference type="InterPro" id="IPR032675">
    <property type="entry name" value="LRR_dom_sf"/>
</dbReference>
<dbReference type="Gene3D" id="3.80.10.10">
    <property type="entry name" value="Ribonuclease Inhibitor"/>
    <property type="match status" value="2"/>
</dbReference>
<feature type="compositionally biased region" description="Polar residues" evidence="2">
    <location>
        <begin position="165"/>
        <end position="174"/>
    </location>
</feature>
<proteinExistence type="predicted"/>
<feature type="compositionally biased region" description="Basic and acidic residues" evidence="2">
    <location>
        <begin position="119"/>
        <end position="130"/>
    </location>
</feature>
<keyword evidence="1" id="KW-0732">Signal</keyword>
<evidence type="ECO:0000256" key="2">
    <source>
        <dbReference type="SAM" id="MobiDB-lite"/>
    </source>
</evidence>
<dbReference type="Pfam" id="PF00560">
    <property type="entry name" value="LRR_1"/>
    <property type="match status" value="1"/>
</dbReference>
<feature type="compositionally biased region" description="Low complexity" evidence="2">
    <location>
        <begin position="90"/>
        <end position="103"/>
    </location>
</feature>
<feature type="transmembrane region" description="Helical" evidence="3">
    <location>
        <begin position="335"/>
        <end position="355"/>
    </location>
</feature>
<feature type="region of interest" description="Disordered" evidence="2">
    <location>
        <begin position="1"/>
        <end position="219"/>
    </location>
</feature>
<keyword evidence="3" id="KW-1133">Transmembrane helix</keyword>
<sequence>MSGKGGSGDGNGDGNGGDGGGRGGRSSSIVKAKERARRERKEVTEQHRPGAESVVSERNEDGKGRLANAKIRASRPAANASADEVKSGIASPSPSPTSQSAPAHTVPGAQAQYGQGRLADIKSADADARRGGGRLRGPSFAAKSAKEKGASSSPAEKSSGGAPHQQITSASTSKEQADLLVGETTMMSTESRFESKPADAVHVHESSLKTPASGPQIIRGEVGYDSEEGEAITDGREQFRYSVTPDEDNAAGAEVNDSSVTPMQRDGRPSREEDVETAGGRSSSIPEFVDNAAVAHIVSPEEIEREEAEFLDIPDAYEYQQPEAVPFRNTRRGRAFIAAGICLVVAAVVGAAVGATVGGNNGGVEAAGTVPTPEPTMPLTPIAWTLSVQEYLTELIGPHVNNPGTPYNDALVWIEDVDPMNLTTREHNLLQRYLLATVYFSTVQEGGDGWLHCGASDPPSSGEGTCEAVIEDDGTKDNVGERVDPFPSMRWLSHASECEWMGIICDGTGDLVPGPMLDIVLVENNLQGTLIPELYQLSTIQGMLLLRNSLNGTIPSEYGQMPSILQINVASNQLTGSLPPDIYNMELLRDFVVANNSLSGIIPAPPTGSWPEMGYLDLAMNGFSGEIPGELGNLESLGSLLLDQNNLVGPMPKEVCDLRSDGNLRTLKVDCAEVSCSSECCTNCQA</sequence>
<gene>
    <name evidence="4" type="ORF">TDUB1175_LOCUS2567</name>
</gene>
<dbReference type="EMBL" id="HBED01005099">
    <property type="protein sequence ID" value="CAD8295618.1"/>
    <property type="molecule type" value="Transcribed_RNA"/>
</dbReference>
<evidence type="ECO:0000256" key="3">
    <source>
        <dbReference type="SAM" id="Phobius"/>
    </source>
</evidence>
<feature type="compositionally biased region" description="Basic and acidic residues" evidence="2">
    <location>
        <begin position="31"/>
        <end position="64"/>
    </location>
</feature>
<keyword evidence="3" id="KW-0472">Membrane</keyword>
<evidence type="ECO:0008006" key="5">
    <source>
        <dbReference type="Google" id="ProtNLM"/>
    </source>
</evidence>
<dbReference type="InterPro" id="IPR001611">
    <property type="entry name" value="Leu-rich_rpt"/>
</dbReference>
<evidence type="ECO:0000313" key="4">
    <source>
        <dbReference type="EMBL" id="CAD8295618.1"/>
    </source>
</evidence>
<organism evidence="4">
    <name type="scientific">Pseudictyota dubia</name>
    <dbReference type="NCBI Taxonomy" id="2749911"/>
    <lineage>
        <taxon>Eukaryota</taxon>
        <taxon>Sar</taxon>
        <taxon>Stramenopiles</taxon>
        <taxon>Ochrophyta</taxon>
        <taxon>Bacillariophyta</taxon>
        <taxon>Mediophyceae</taxon>
        <taxon>Biddulphiophycidae</taxon>
        <taxon>Eupodiscales</taxon>
        <taxon>Odontellaceae</taxon>
        <taxon>Pseudictyota</taxon>
    </lineage>
</organism>
<name>A0A7R9VHE3_9STRA</name>
<accession>A0A7R9VHE3</accession>
<feature type="region of interest" description="Disordered" evidence="2">
    <location>
        <begin position="246"/>
        <end position="284"/>
    </location>
</feature>